<accession>A0ABR7GHF8</accession>
<dbReference type="PROSITE" id="PS00041">
    <property type="entry name" value="HTH_ARAC_FAMILY_1"/>
    <property type="match status" value="1"/>
</dbReference>
<evidence type="ECO:0000256" key="1">
    <source>
        <dbReference type="ARBA" id="ARBA00023015"/>
    </source>
</evidence>
<dbReference type="InterPro" id="IPR003313">
    <property type="entry name" value="AraC-bd"/>
</dbReference>
<dbReference type="InterPro" id="IPR014710">
    <property type="entry name" value="RmlC-like_jellyroll"/>
</dbReference>
<dbReference type="Gene3D" id="1.10.10.60">
    <property type="entry name" value="Homeodomain-like"/>
    <property type="match status" value="2"/>
</dbReference>
<dbReference type="SUPFAM" id="SSF51215">
    <property type="entry name" value="Regulatory protein AraC"/>
    <property type="match status" value="1"/>
</dbReference>
<dbReference type="PROSITE" id="PS01124">
    <property type="entry name" value="HTH_ARAC_FAMILY_2"/>
    <property type="match status" value="1"/>
</dbReference>
<dbReference type="Pfam" id="PF12833">
    <property type="entry name" value="HTH_18"/>
    <property type="match status" value="1"/>
</dbReference>
<evidence type="ECO:0000313" key="5">
    <source>
        <dbReference type="EMBL" id="MBC5686311.1"/>
    </source>
</evidence>
<organism evidence="5 6">
    <name type="scientific">Roseburia lenta</name>
    <dbReference type="NCBI Taxonomy" id="2763061"/>
    <lineage>
        <taxon>Bacteria</taxon>
        <taxon>Bacillati</taxon>
        <taxon>Bacillota</taxon>
        <taxon>Clostridia</taxon>
        <taxon>Lachnospirales</taxon>
        <taxon>Lachnospiraceae</taxon>
        <taxon>Roseburia</taxon>
    </lineage>
</organism>
<dbReference type="Pfam" id="PF02311">
    <property type="entry name" value="AraC_binding"/>
    <property type="match status" value="1"/>
</dbReference>
<dbReference type="Gene3D" id="2.60.120.10">
    <property type="entry name" value="Jelly Rolls"/>
    <property type="match status" value="1"/>
</dbReference>
<dbReference type="PANTHER" id="PTHR43280">
    <property type="entry name" value="ARAC-FAMILY TRANSCRIPTIONAL REGULATOR"/>
    <property type="match status" value="1"/>
</dbReference>
<dbReference type="InterPro" id="IPR009057">
    <property type="entry name" value="Homeodomain-like_sf"/>
</dbReference>
<proteinExistence type="predicted"/>
<dbReference type="InterPro" id="IPR037923">
    <property type="entry name" value="HTH-like"/>
</dbReference>
<feature type="domain" description="HTH araC/xylS-type" evidence="4">
    <location>
        <begin position="192"/>
        <end position="290"/>
    </location>
</feature>
<dbReference type="InterPro" id="IPR018060">
    <property type="entry name" value="HTH_AraC"/>
</dbReference>
<gene>
    <name evidence="5" type="ORF">H8R94_06770</name>
</gene>
<dbReference type="RefSeq" id="WP_118280562.1">
    <property type="nucleotide sequence ID" value="NZ_JACOPG010000002.1"/>
</dbReference>
<dbReference type="EMBL" id="JACOPG010000002">
    <property type="protein sequence ID" value="MBC5686311.1"/>
    <property type="molecule type" value="Genomic_DNA"/>
</dbReference>
<protein>
    <submittedName>
        <fullName evidence="5">Helix-turn-helix transcriptional regulator</fullName>
    </submittedName>
</protein>
<dbReference type="InterPro" id="IPR018062">
    <property type="entry name" value="HTH_AraC-typ_CS"/>
</dbReference>
<keyword evidence="6" id="KW-1185">Reference proteome</keyword>
<dbReference type="Proteomes" id="UP000643810">
    <property type="component" value="Unassembled WGS sequence"/>
</dbReference>
<evidence type="ECO:0000259" key="4">
    <source>
        <dbReference type="PROSITE" id="PS01124"/>
    </source>
</evidence>
<keyword evidence="2" id="KW-0238">DNA-binding</keyword>
<keyword evidence="1" id="KW-0805">Transcription regulation</keyword>
<sequence length="311" mass="37033">MAKKKKRMEYRYYEIPADTYVLPLLGKGWEQEYGVGIRDMLHFHNYMEIGYCYHGDGELIIEDRTYHYSGKQFTIIPANIPHTTNSSPGHICKWEYLFVDIDRFVRTEMHLDALLEDRVLSVINRRGTMKSEQNHGIMARLILNIIREYRDKTIYYEESVRGYLYALVVEMMRLAEERDRSMHTHRVNEYIRDALEYVNTHYMEQVRVEDIAEASGLSESHFRRVFEDAMHMKPLDYVNLVRVDKACGLMARQDISMEEVSFRVGYQTQSTFNRNFKRLTGYSPNQWKHKENYQEGILKNYQISALKGWEA</sequence>
<dbReference type="SMART" id="SM00342">
    <property type="entry name" value="HTH_ARAC"/>
    <property type="match status" value="1"/>
</dbReference>
<evidence type="ECO:0000313" key="6">
    <source>
        <dbReference type="Proteomes" id="UP000643810"/>
    </source>
</evidence>
<name>A0ABR7GHF8_9FIRM</name>
<evidence type="ECO:0000256" key="3">
    <source>
        <dbReference type="ARBA" id="ARBA00023163"/>
    </source>
</evidence>
<reference evidence="5 6" key="1">
    <citation type="submission" date="2020-08" db="EMBL/GenBank/DDBJ databases">
        <title>Genome public.</title>
        <authorList>
            <person name="Liu C."/>
            <person name="Sun Q."/>
        </authorList>
    </citation>
    <scope>NUCLEOTIDE SEQUENCE [LARGE SCALE GENOMIC DNA]</scope>
    <source>
        <strain evidence="5 6">NSJ-9</strain>
    </source>
</reference>
<evidence type="ECO:0000256" key="2">
    <source>
        <dbReference type="ARBA" id="ARBA00023125"/>
    </source>
</evidence>
<comment type="caution">
    <text evidence="5">The sequence shown here is derived from an EMBL/GenBank/DDBJ whole genome shotgun (WGS) entry which is preliminary data.</text>
</comment>
<dbReference type="PANTHER" id="PTHR43280:SF28">
    <property type="entry name" value="HTH-TYPE TRANSCRIPTIONAL ACTIVATOR RHAS"/>
    <property type="match status" value="1"/>
</dbReference>
<keyword evidence="3" id="KW-0804">Transcription</keyword>
<dbReference type="SUPFAM" id="SSF46689">
    <property type="entry name" value="Homeodomain-like"/>
    <property type="match status" value="2"/>
</dbReference>